<proteinExistence type="predicted"/>
<name>A0A9E8ZEC8_9CYAN</name>
<sequence length="145" mass="15546">MMKPMIVPIVFSALLGLPVLLGSATPSIAHQQMSATESVEAMVHLEPNDTPQAGTPSLTWVMLMNPDGSEIAPSSCACRLAIYDASDRRIAHHISLEERSVDGQMMLATSLTFPDPGTYTLVLTAEPSDGSFEAFELKFPVTVTP</sequence>
<evidence type="ECO:0000313" key="2">
    <source>
        <dbReference type="EMBL" id="WAL59640.1"/>
    </source>
</evidence>
<accession>A0A9E8ZEC8</accession>
<keyword evidence="1" id="KW-0732">Signal</keyword>
<dbReference type="KEGG" id="tsin:OXH18_21090"/>
<dbReference type="RefSeq" id="WP_268609434.1">
    <property type="nucleotide sequence ID" value="NZ_CP113797.1"/>
</dbReference>
<keyword evidence="3" id="KW-1185">Reference proteome</keyword>
<feature type="chain" id="PRO_5038454076" evidence="1">
    <location>
        <begin position="30"/>
        <end position="145"/>
    </location>
</feature>
<evidence type="ECO:0000256" key="1">
    <source>
        <dbReference type="SAM" id="SignalP"/>
    </source>
</evidence>
<dbReference type="AlphaFoldDB" id="A0A9E8ZEC8"/>
<gene>
    <name evidence="2" type="ORF">OXH18_21090</name>
</gene>
<protein>
    <submittedName>
        <fullName evidence="2">Uncharacterized protein</fullName>
    </submittedName>
</protein>
<reference evidence="2" key="1">
    <citation type="submission" date="2022-12" db="EMBL/GenBank/DDBJ databases">
        <title>Polyphasic identification of a Novel Hot-Spring Cyanobacterium Ocullathermofonsia sinensis gen nov. sp. nov. and Genomic Insights on its Adaptations to the Thermal Habitat.</title>
        <authorList>
            <person name="Daroch M."/>
            <person name="Tang J."/>
            <person name="Jiang Y."/>
        </authorList>
    </citation>
    <scope>NUCLEOTIDE SEQUENCE</scope>
    <source>
        <strain evidence="2">PKUAC-SCTA174</strain>
    </source>
</reference>
<feature type="signal peptide" evidence="1">
    <location>
        <begin position="1"/>
        <end position="29"/>
    </location>
</feature>
<organism evidence="2 3">
    <name type="scientific">Thermocoleostomius sinensis A174</name>
    <dbReference type="NCBI Taxonomy" id="2016057"/>
    <lineage>
        <taxon>Bacteria</taxon>
        <taxon>Bacillati</taxon>
        <taxon>Cyanobacteriota</taxon>
        <taxon>Cyanophyceae</taxon>
        <taxon>Oculatellales</taxon>
        <taxon>Oculatellaceae</taxon>
        <taxon>Thermocoleostomius</taxon>
    </lineage>
</organism>
<dbReference type="EMBL" id="CP113797">
    <property type="protein sequence ID" value="WAL59640.1"/>
    <property type="molecule type" value="Genomic_DNA"/>
</dbReference>
<dbReference type="Proteomes" id="UP001163152">
    <property type="component" value="Chromosome"/>
</dbReference>
<evidence type="ECO:0000313" key="3">
    <source>
        <dbReference type="Proteomes" id="UP001163152"/>
    </source>
</evidence>